<accession>A0A6S7G1J2</accession>
<reference evidence="1" key="1">
    <citation type="submission" date="2020-04" db="EMBL/GenBank/DDBJ databases">
        <authorList>
            <person name="Alioto T."/>
            <person name="Alioto T."/>
            <person name="Gomez Garrido J."/>
        </authorList>
    </citation>
    <scope>NUCLEOTIDE SEQUENCE</scope>
    <source>
        <strain evidence="1">A484AB</strain>
    </source>
</reference>
<comment type="caution">
    <text evidence="1">The sequence shown here is derived from an EMBL/GenBank/DDBJ whole genome shotgun (WGS) entry which is preliminary data.</text>
</comment>
<name>A0A6S7G1J2_PARCT</name>
<dbReference type="AlphaFoldDB" id="A0A6S7G1J2"/>
<gene>
    <name evidence="1" type="ORF">PACLA_8A027586</name>
</gene>
<evidence type="ECO:0000313" key="2">
    <source>
        <dbReference type="Proteomes" id="UP001152795"/>
    </source>
</evidence>
<keyword evidence="2" id="KW-1185">Reference proteome</keyword>
<dbReference type="PANTHER" id="PTHR46289">
    <property type="entry name" value="52 KDA REPRESSOR OF THE INHIBITOR OF THE PROTEIN KINASE-LIKE PROTEIN-RELATED"/>
    <property type="match status" value="1"/>
</dbReference>
<dbReference type="PANTHER" id="PTHR46289:SF14">
    <property type="entry name" value="DUF4371 DOMAIN-CONTAINING PROTEIN"/>
    <property type="match status" value="1"/>
</dbReference>
<dbReference type="EMBL" id="CACRXK020000888">
    <property type="protein sequence ID" value="CAB3985585.1"/>
    <property type="molecule type" value="Genomic_DNA"/>
</dbReference>
<dbReference type="Proteomes" id="UP001152795">
    <property type="component" value="Unassembled WGS sequence"/>
</dbReference>
<dbReference type="OrthoDB" id="8196265at2759"/>
<organism evidence="1 2">
    <name type="scientific">Paramuricea clavata</name>
    <name type="common">Red gorgonian</name>
    <name type="synonym">Violescent sea-whip</name>
    <dbReference type="NCBI Taxonomy" id="317549"/>
    <lineage>
        <taxon>Eukaryota</taxon>
        <taxon>Metazoa</taxon>
        <taxon>Cnidaria</taxon>
        <taxon>Anthozoa</taxon>
        <taxon>Octocorallia</taxon>
        <taxon>Malacalcyonacea</taxon>
        <taxon>Plexauridae</taxon>
        <taxon>Paramuricea</taxon>
    </lineage>
</organism>
<evidence type="ECO:0000313" key="1">
    <source>
        <dbReference type="EMBL" id="CAB3985585.1"/>
    </source>
</evidence>
<sequence length="281" mass="32776">MANNIEIPSPGETRWYYRARTIDVIFKNYQHLHGILKKVNDNPFGWDDDSISLIVGLLGHLDRFSFYFLLCLFYRIFEQSSILYAILQGRETDFNYGMRKVENFKSFLGSIRNDVEFDMNYQKAVDEAGSPVTRIDLNVNYKQLYFQILDTIVGMLNERFKDIQSFGFLDLVNPKLFRNWGGKVPSDKIDLLKESLPEVVKLLKMNGVFSLTSASVERSFSCLKRVKTYLRATMTQDHLSSLCRISIHKDILKSKKDAHTLHEQVLVKFAEKPRRLAFLYK</sequence>
<dbReference type="InterPro" id="IPR052958">
    <property type="entry name" value="IFN-induced_PKR_regulator"/>
</dbReference>
<proteinExistence type="predicted"/>
<protein>
    <submittedName>
        <fullName evidence="1">Uncharacterized protein</fullName>
    </submittedName>
</protein>